<dbReference type="PANTHER" id="PTHR33295">
    <property type="entry name" value="ATPASE"/>
    <property type="match status" value="1"/>
</dbReference>
<dbReference type="AlphaFoldDB" id="A0A484HFF1"/>
<evidence type="ECO:0000313" key="3">
    <source>
        <dbReference type="EMBL" id="VEN73112.1"/>
    </source>
</evidence>
<proteinExistence type="predicted"/>
<name>A0A484HFF1_9BACT</name>
<gene>
    <name evidence="3" type="ORF">EPICR_120007</name>
</gene>
<dbReference type="InterPro" id="IPR027417">
    <property type="entry name" value="P-loop_NTPase"/>
</dbReference>
<dbReference type="PANTHER" id="PTHR33295:SF7">
    <property type="entry name" value="ATPASE"/>
    <property type="match status" value="1"/>
</dbReference>
<evidence type="ECO:0000259" key="1">
    <source>
        <dbReference type="Pfam" id="PF13173"/>
    </source>
</evidence>
<accession>A0A484HFF1</accession>
<dbReference type="InterPro" id="IPR025420">
    <property type="entry name" value="DUF4143"/>
</dbReference>
<dbReference type="InterPro" id="IPR041682">
    <property type="entry name" value="AAA_14"/>
</dbReference>
<dbReference type="SUPFAM" id="SSF52540">
    <property type="entry name" value="P-loop containing nucleoside triphosphate hydrolases"/>
    <property type="match status" value="1"/>
</dbReference>
<feature type="domain" description="AAA" evidence="1">
    <location>
        <begin position="18"/>
        <end position="152"/>
    </location>
</feature>
<evidence type="ECO:0000259" key="2">
    <source>
        <dbReference type="Pfam" id="PF13635"/>
    </source>
</evidence>
<dbReference type="Pfam" id="PF13173">
    <property type="entry name" value="AAA_14"/>
    <property type="match status" value="1"/>
</dbReference>
<reference evidence="3" key="1">
    <citation type="submission" date="2019-01" db="EMBL/GenBank/DDBJ databases">
        <authorList>
            <consortium name="Genoscope - CEA"/>
            <person name="William W."/>
        </authorList>
    </citation>
    <scope>NUCLEOTIDE SEQUENCE</scope>
    <source>
        <strain evidence="3">CR-1</strain>
    </source>
</reference>
<protein>
    <recommendedName>
        <fullName evidence="4">ATPase</fullName>
    </recommendedName>
</protein>
<dbReference type="Pfam" id="PF13635">
    <property type="entry name" value="DUF4143"/>
    <property type="match status" value="1"/>
</dbReference>
<feature type="domain" description="DUF4143" evidence="2">
    <location>
        <begin position="223"/>
        <end position="388"/>
    </location>
</feature>
<dbReference type="EMBL" id="CAACVI010000004">
    <property type="protein sequence ID" value="VEN73112.1"/>
    <property type="molecule type" value="Genomic_DNA"/>
</dbReference>
<organism evidence="3">
    <name type="scientific">uncultured Desulfobacteraceae bacterium</name>
    <dbReference type="NCBI Taxonomy" id="218296"/>
    <lineage>
        <taxon>Bacteria</taxon>
        <taxon>Pseudomonadati</taxon>
        <taxon>Thermodesulfobacteriota</taxon>
        <taxon>Desulfobacteria</taxon>
        <taxon>Desulfobacterales</taxon>
        <taxon>Desulfobacteraceae</taxon>
        <taxon>environmental samples</taxon>
    </lineage>
</organism>
<evidence type="ECO:0008006" key="4">
    <source>
        <dbReference type="Google" id="ProtNLM"/>
    </source>
</evidence>
<sequence>MKRAIDDILKEWKDSRTRQPLLVRGARQVGKTHSVTAFGRACFDGMATVNFEERPEFARCFSDFDPRAIIDRLSVLTGADITPGRTLLFLDEIQDCPEAIMSLRYFYEKMPRLHVIGAGSLMEFALSSTRFRMPVGRVQSVYMFPVSFDGFLGALGEDKMRRYLRGVHLKDGVEKTFKSRLENLARRYFFTGGMPGVVSAFSDRVSATEIQRLQSGLIMTYSEDFAKYASKAKHKYLKDVYRNAPRMVGRRYKYSHVNPNVETKFLKEALDLLCDARCLARIRHASGAGTPLSASADERKFKISFLDVGLMQRALHTQEKTITGESIMTINAGAAAEQFVAQELFARRDPYSEPRLHFWVREARGSAAEVDFLIEEDGLALPVEVKSGARGSLKSMRLFLDRYPKTPLGIRYSMHDLSYCDRLLSIPLYMIGHTGRLLRESLDSR</sequence>